<keyword evidence="3" id="KW-1185">Reference proteome</keyword>
<feature type="coiled-coil region" evidence="1">
    <location>
        <begin position="38"/>
        <end position="72"/>
    </location>
</feature>
<gene>
    <name evidence="2" type="ORF">TK50_29510</name>
</gene>
<reference evidence="2 3" key="1">
    <citation type="submission" date="2015-01" db="EMBL/GenBank/DDBJ databases">
        <title>Sequencing and annotation of Micromonospora carbonacea strain JXNU-1 genome.</title>
        <authorList>
            <person name="Long Z."/>
            <person name="Huang Y."/>
            <person name="Jiang Y."/>
        </authorList>
    </citation>
    <scope>NUCLEOTIDE SEQUENCE [LARGE SCALE GENOMIC DNA]</scope>
    <source>
        <strain evidence="2 3">JXNU-1</strain>
    </source>
</reference>
<proteinExistence type="predicted"/>
<dbReference type="EMBL" id="JXSX01000003">
    <property type="protein sequence ID" value="KIR62242.1"/>
    <property type="molecule type" value="Genomic_DNA"/>
</dbReference>
<accession>A0A0D0UTX1</accession>
<name>A0A0D0UTX1_9ACTN</name>
<dbReference type="AlphaFoldDB" id="A0A0D0UTX1"/>
<protein>
    <submittedName>
        <fullName evidence="2">Uncharacterized protein</fullName>
    </submittedName>
</protein>
<dbReference type="PATRIC" id="fig|47853.6.peg.6188"/>
<keyword evidence="1" id="KW-0175">Coiled coil</keyword>
<organism evidence="2 3">
    <name type="scientific">Micromonospora haikouensis</name>
    <dbReference type="NCBI Taxonomy" id="686309"/>
    <lineage>
        <taxon>Bacteria</taxon>
        <taxon>Bacillati</taxon>
        <taxon>Actinomycetota</taxon>
        <taxon>Actinomycetes</taxon>
        <taxon>Micromonosporales</taxon>
        <taxon>Micromonosporaceae</taxon>
        <taxon>Micromonospora</taxon>
    </lineage>
</organism>
<dbReference type="OrthoDB" id="10003731at2"/>
<dbReference type="RefSeq" id="WP_043969546.1">
    <property type="nucleotide sequence ID" value="NZ_CP192018.1"/>
</dbReference>
<sequence length="82" mass="9112">MVKWIVVAVVLFAFVVLGLAVRPVLVRLPRLRRAAMALQGRQAEAEALRVSAEALQERAEAMQGQVELTQRRLAVIKAKRGH</sequence>
<evidence type="ECO:0000256" key="1">
    <source>
        <dbReference type="SAM" id="Coils"/>
    </source>
</evidence>
<dbReference type="Proteomes" id="UP000032254">
    <property type="component" value="Unassembled WGS sequence"/>
</dbReference>
<dbReference type="GeneID" id="301308152"/>
<evidence type="ECO:0000313" key="3">
    <source>
        <dbReference type="Proteomes" id="UP000032254"/>
    </source>
</evidence>
<comment type="caution">
    <text evidence="2">The sequence shown here is derived from an EMBL/GenBank/DDBJ whole genome shotgun (WGS) entry which is preliminary data.</text>
</comment>
<evidence type="ECO:0000313" key="2">
    <source>
        <dbReference type="EMBL" id="KIR62242.1"/>
    </source>
</evidence>